<protein>
    <submittedName>
        <fullName evidence="2">Uncharacterized protein</fullName>
    </submittedName>
</protein>
<organism evidence="2 3">
    <name type="scientific">Thiorhodococcus mannitoliphagus</name>
    <dbReference type="NCBI Taxonomy" id="329406"/>
    <lineage>
        <taxon>Bacteria</taxon>
        <taxon>Pseudomonadati</taxon>
        <taxon>Pseudomonadota</taxon>
        <taxon>Gammaproteobacteria</taxon>
        <taxon>Chromatiales</taxon>
        <taxon>Chromatiaceae</taxon>
        <taxon>Thiorhodococcus</taxon>
    </lineage>
</organism>
<feature type="coiled-coil region" evidence="1">
    <location>
        <begin position="20"/>
        <end position="79"/>
    </location>
</feature>
<dbReference type="AlphaFoldDB" id="A0A6P1E017"/>
<sequence length="83" mass="9820">MNTLKTFSEKERAYHRYQARQNYLHEQRSIQRHLDELRAEAEQQRAAKEQAQMLAEQERAAKEAALAEIERLKSQLRGQGHSE</sequence>
<name>A0A6P1E017_9GAMM</name>
<gene>
    <name evidence="2" type="ORF">G3480_27290</name>
</gene>
<reference evidence="2 3" key="2">
    <citation type="submission" date="2020-02" db="EMBL/GenBank/DDBJ databases">
        <title>Genome sequences of Thiorhodococcus mannitoliphagus and Thiorhodococcus minor, purple sulfur photosynthetic bacteria in the gammaproteobacterial family, Chromatiaceae.</title>
        <authorList>
            <person name="Aviles F.A."/>
            <person name="Meyer T.E."/>
            <person name="Kyndt J.A."/>
        </authorList>
    </citation>
    <scope>NUCLEOTIDE SEQUENCE [LARGE SCALE GENOMIC DNA]</scope>
    <source>
        <strain evidence="2 3">DSM 18266</strain>
    </source>
</reference>
<keyword evidence="3" id="KW-1185">Reference proteome</keyword>
<keyword evidence="1" id="KW-0175">Coiled coil</keyword>
<proteinExistence type="predicted"/>
<evidence type="ECO:0000256" key="1">
    <source>
        <dbReference type="SAM" id="Coils"/>
    </source>
</evidence>
<reference evidence="3" key="1">
    <citation type="journal article" date="2020" name="Microbiol. Resour. Announc.">
        <title>Draft Genome Sequences of Thiorhodococcus mannitoliphagus and Thiorhodococcus minor, Purple Sulfur Photosynthetic Bacteria in the Gammaproteobacterial Family Chromatiaceae.</title>
        <authorList>
            <person name="Aviles F.A."/>
            <person name="Meyer T.E."/>
            <person name="Kyndt J.A."/>
        </authorList>
    </citation>
    <scope>NUCLEOTIDE SEQUENCE [LARGE SCALE GENOMIC DNA]</scope>
    <source>
        <strain evidence="3">DSM 18266</strain>
    </source>
</reference>
<dbReference type="Proteomes" id="UP000471640">
    <property type="component" value="Unassembled WGS sequence"/>
</dbReference>
<evidence type="ECO:0000313" key="2">
    <source>
        <dbReference type="EMBL" id="NEX23907.1"/>
    </source>
</evidence>
<dbReference type="EMBL" id="JAAIJR010000427">
    <property type="protein sequence ID" value="NEX23907.1"/>
    <property type="molecule type" value="Genomic_DNA"/>
</dbReference>
<comment type="caution">
    <text evidence="2">The sequence shown here is derived from an EMBL/GenBank/DDBJ whole genome shotgun (WGS) entry which is preliminary data.</text>
</comment>
<accession>A0A6P1E017</accession>
<evidence type="ECO:0000313" key="3">
    <source>
        <dbReference type="Proteomes" id="UP000471640"/>
    </source>
</evidence>